<protein>
    <submittedName>
        <fullName evidence="2">Uncharacterized protein</fullName>
    </submittedName>
</protein>
<gene>
    <name evidence="2" type="ORF">LY90DRAFT_645651</name>
</gene>
<comment type="caution">
    <text evidence="2">The sequence shown here is derived from an EMBL/GenBank/DDBJ whole genome shotgun (WGS) entry which is preliminary data.</text>
</comment>
<organism evidence="2 3">
    <name type="scientific">Neocallimastix californiae</name>
    <dbReference type="NCBI Taxonomy" id="1754190"/>
    <lineage>
        <taxon>Eukaryota</taxon>
        <taxon>Fungi</taxon>
        <taxon>Fungi incertae sedis</taxon>
        <taxon>Chytridiomycota</taxon>
        <taxon>Chytridiomycota incertae sedis</taxon>
        <taxon>Neocallimastigomycetes</taxon>
        <taxon>Neocallimastigales</taxon>
        <taxon>Neocallimastigaceae</taxon>
        <taxon>Neocallimastix</taxon>
    </lineage>
</organism>
<evidence type="ECO:0000313" key="2">
    <source>
        <dbReference type="EMBL" id="ORY55582.1"/>
    </source>
</evidence>
<reference evidence="2 3" key="1">
    <citation type="submission" date="2016-08" db="EMBL/GenBank/DDBJ databases">
        <title>A Parts List for Fungal Cellulosomes Revealed by Comparative Genomics.</title>
        <authorList>
            <consortium name="DOE Joint Genome Institute"/>
            <person name="Haitjema C.H."/>
            <person name="Gilmore S.P."/>
            <person name="Henske J.K."/>
            <person name="Solomon K.V."/>
            <person name="De Groot R."/>
            <person name="Kuo A."/>
            <person name="Mondo S.J."/>
            <person name="Salamov A.A."/>
            <person name="Labutti K."/>
            <person name="Zhao Z."/>
            <person name="Chiniquy J."/>
            <person name="Barry K."/>
            <person name="Brewer H.M."/>
            <person name="Purvine S.O."/>
            <person name="Wright A.T."/>
            <person name="Boxma B."/>
            <person name="Van Alen T."/>
            <person name="Hackstein J.H."/>
            <person name="Baker S.E."/>
            <person name="Grigoriev I.V."/>
            <person name="O'Malley M.A."/>
        </authorList>
    </citation>
    <scope>NUCLEOTIDE SEQUENCE [LARGE SCALE GENOMIC DNA]</scope>
    <source>
        <strain evidence="2 3">G1</strain>
    </source>
</reference>
<evidence type="ECO:0000313" key="3">
    <source>
        <dbReference type="Proteomes" id="UP000193920"/>
    </source>
</evidence>
<keyword evidence="1" id="KW-0812">Transmembrane</keyword>
<feature type="transmembrane region" description="Helical" evidence="1">
    <location>
        <begin position="41"/>
        <end position="61"/>
    </location>
</feature>
<keyword evidence="1" id="KW-0472">Membrane</keyword>
<dbReference type="AlphaFoldDB" id="A0A1Y2D8J3"/>
<keyword evidence="3" id="KW-1185">Reference proteome</keyword>
<accession>A0A1Y2D8J3</accession>
<dbReference type="Proteomes" id="UP000193920">
    <property type="component" value="Unassembled WGS sequence"/>
</dbReference>
<feature type="transmembrane region" description="Helical" evidence="1">
    <location>
        <begin position="73"/>
        <end position="94"/>
    </location>
</feature>
<keyword evidence="1" id="KW-1133">Transmembrane helix</keyword>
<dbReference type="EMBL" id="MCOG01000077">
    <property type="protein sequence ID" value="ORY55582.1"/>
    <property type="molecule type" value="Genomic_DNA"/>
</dbReference>
<proteinExistence type="predicted"/>
<name>A0A1Y2D8J3_9FUNG</name>
<feature type="transmembrane region" description="Helical" evidence="1">
    <location>
        <begin position="6"/>
        <end position="29"/>
    </location>
</feature>
<evidence type="ECO:0000256" key="1">
    <source>
        <dbReference type="SAM" id="Phobius"/>
    </source>
</evidence>
<dbReference type="OrthoDB" id="10646692at2759"/>
<sequence>MHNAFGLLIISIILLYKSMIVITMLILIFMEWNIELILYDVRFIVATIYIDIIFVIISIILNFLDISTYKTYFIIRVFTILIVSITNFILLYGFRIIMPSFKKEEDIILYINTIHNLRHKFNGSSYSSNIISNTNDIGTTNTEISYANKGNIERDFSDNRLRNDSNYKSTLFSKIIDYHFKTSSMDFSESNSQI</sequence>